<protein>
    <recommendedName>
        <fullName evidence="3">Retrovirus-related pol polyprotein from transposon tnt 1-94</fullName>
    </recommendedName>
</protein>
<comment type="caution">
    <text evidence="1">The sequence shown here is derived from an EMBL/GenBank/DDBJ whole genome shotgun (WGS) entry which is preliminary data.</text>
</comment>
<name>A0A1J6IP11_NICAT</name>
<organism evidence="1 2">
    <name type="scientific">Nicotiana attenuata</name>
    <name type="common">Coyote tobacco</name>
    <dbReference type="NCBI Taxonomy" id="49451"/>
    <lineage>
        <taxon>Eukaryota</taxon>
        <taxon>Viridiplantae</taxon>
        <taxon>Streptophyta</taxon>
        <taxon>Embryophyta</taxon>
        <taxon>Tracheophyta</taxon>
        <taxon>Spermatophyta</taxon>
        <taxon>Magnoliopsida</taxon>
        <taxon>eudicotyledons</taxon>
        <taxon>Gunneridae</taxon>
        <taxon>Pentapetalae</taxon>
        <taxon>asterids</taxon>
        <taxon>lamiids</taxon>
        <taxon>Solanales</taxon>
        <taxon>Solanaceae</taxon>
        <taxon>Nicotianoideae</taxon>
        <taxon>Nicotianeae</taxon>
        <taxon>Nicotiana</taxon>
    </lineage>
</organism>
<keyword evidence="2" id="KW-1185">Reference proteome</keyword>
<proteinExistence type="predicted"/>
<evidence type="ECO:0008006" key="3">
    <source>
        <dbReference type="Google" id="ProtNLM"/>
    </source>
</evidence>
<accession>A0A1J6IP11</accession>
<evidence type="ECO:0000313" key="2">
    <source>
        <dbReference type="Proteomes" id="UP000187609"/>
    </source>
</evidence>
<dbReference type="STRING" id="49451.A0A1J6IP11"/>
<reference evidence="1" key="1">
    <citation type="submission" date="2016-11" db="EMBL/GenBank/DDBJ databases">
        <title>The genome of Nicotiana attenuata.</title>
        <authorList>
            <person name="Xu S."/>
            <person name="Brockmoeller T."/>
            <person name="Gaquerel E."/>
            <person name="Navarro A."/>
            <person name="Kuhl H."/>
            <person name="Gase K."/>
            <person name="Ling Z."/>
            <person name="Zhou W."/>
            <person name="Kreitzer C."/>
            <person name="Stanke M."/>
            <person name="Tang H."/>
            <person name="Lyons E."/>
            <person name="Pandey P."/>
            <person name="Pandey S.P."/>
            <person name="Timmermann B."/>
            <person name="Baldwin I.T."/>
        </authorList>
    </citation>
    <scope>NUCLEOTIDE SEQUENCE [LARGE SCALE GENOMIC DNA]</scope>
    <source>
        <strain evidence="1">UT</strain>
    </source>
</reference>
<sequence>RGKRITKPPIWLKDYVTSKSNAHTCSYSISNYVEYGHLSTGYQEYLIFFSAPTELKNFKEASQDQKWIEAMQQEVNALKQNQTWELVDLPKGKQAVGSK</sequence>
<evidence type="ECO:0000313" key="1">
    <source>
        <dbReference type="EMBL" id="OIT02288.1"/>
    </source>
</evidence>
<dbReference type="EMBL" id="MJEQ01037188">
    <property type="protein sequence ID" value="OIT02288.1"/>
    <property type="molecule type" value="Genomic_DNA"/>
</dbReference>
<dbReference type="AlphaFoldDB" id="A0A1J6IP11"/>
<feature type="non-terminal residue" evidence="1">
    <location>
        <position position="99"/>
    </location>
</feature>
<feature type="non-terminal residue" evidence="1">
    <location>
        <position position="1"/>
    </location>
</feature>
<gene>
    <name evidence="1" type="ORF">A4A49_56490</name>
</gene>
<dbReference type="SMR" id="A0A1J6IP11"/>
<dbReference type="Proteomes" id="UP000187609">
    <property type="component" value="Unassembled WGS sequence"/>
</dbReference>
<dbReference type="Gramene" id="OIT02288">
    <property type="protein sequence ID" value="OIT02288"/>
    <property type="gene ID" value="A4A49_56490"/>
</dbReference>